<sequence length="281" mass="32648">MFKRLLAGVMASLMATTGCASPKEKRSMEFAEKYMQKYVAEMEEEMPDAWDDGELDLSVTYSSCSEEEAEKVIDLDMDEPAKYSYYYTVDYISDNIDDFYKSYKDSGYVNMFYHKMQDLKSAKIGVKSHHFWWGSSHFDRYDKKKNVETRIFITEQKGDPFIIYGKDHTHCYEIRSCDYGSFDLYVDGSMVYCYEKEHPDYGSVTSINASSSTNTTSQKKYHSNSGSGSSSKHKYVYTDPYDAEDYNDADDFAEDWAEEFGDGDYDDGYDDAYDYWEDAMD</sequence>
<keyword evidence="2" id="KW-0732">Signal</keyword>
<reference evidence="3 4" key="1">
    <citation type="submission" date="2013-06" db="EMBL/GenBank/DDBJ databases">
        <authorList>
            <person name="Weinstock G."/>
            <person name="Sodergren E."/>
            <person name="Lobos E.A."/>
            <person name="Fulton L."/>
            <person name="Fulton R."/>
            <person name="Courtney L."/>
            <person name="Fronick C."/>
            <person name="O'Laughlin M."/>
            <person name="Godfrey J."/>
            <person name="Wilson R.M."/>
            <person name="Miner T."/>
            <person name="Farmer C."/>
            <person name="Delehaunty K."/>
            <person name="Cordes M."/>
            <person name="Minx P."/>
            <person name="Tomlinson C."/>
            <person name="Chen J."/>
            <person name="Wollam A."/>
            <person name="Pepin K.H."/>
            <person name="Bhonagiri V."/>
            <person name="Zhang X."/>
            <person name="Warren W."/>
            <person name="Mitreva M."/>
            <person name="Mardis E.R."/>
            <person name="Wilson R.K."/>
        </authorList>
    </citation>
    <scope>NUCLEOTIDE SEQUENCE [LARGE SCALE GENOMIC DNA]</scope>
    <source>
        <strain evidence="3 4">ATCC 29099</strain>
    </source>
</reference>
<dbReference type="eggNOG" id="ENOG5034AJB">
    <property type="taxonomic scope" value="Bacteria"/>
</dbReference>
<dbReference type="GeneID" id="42787658"/>
<feature type="region of interest" description="Disordered" evidence="1">
    <location>
        <begin position="205"/>
        <end position="232"/>
    </location>
</feature>
<name>U2PRF5_EUBRA</name>
<dbReference type="EMBL" id="AWVJ01000109">
    <property type="protein sequence ID" value="ERK46359.1"/>
    <property type="molecule type" value="Genomic_DNA"/>
</dbReference>
<evidence type="ECO:0008006" key="5">
    <source>
        <dbReference type="Google" id="ProtNLM"/>
    </source>
</evidence>
<feature type="compositionally biased region" description="Low complexity" evidence="1">
    <location>
        <begin position="205"/>
        <end position="230"/>
    </location>
</feature>
<gene>
    <name evidence="3" type="ORF">HMPREF0373_01789</name>
</gene>
<dbReference type="HOGENOM" id="CLU_989524_0_0_9"/>
<dbReference type="PROSITE" id="PS51257">
    <property type="entry name" value="PROKAR_LIPOPROTEIN"/>
    <property type="match status" value="1"/>
</dbReference>
<evidence type="ECO:0000313" key="4">
    <source>
        <dbReference type="Proteomes" id="UP000016608"/>
    </source>
</evidence>
<feature type="chain" id="PRO_5004632741" description="Lipoprotein" evidence="2">
    <location>
        <begin position="21"/>
        <end position="281"/>
    </location>
</feature>
<comment type="caution">
    <text evidence="3">The sequence shown here is derived from an EMBL/GenBank/DDBJ whole genome shotgun (WGS) entry which is preliminary data.</text>
</comment>
<dbReference type="AlphaFoldDB" id="U2PRF5"/>
<evidence type="ECO:0000313" key="3">
    <source>
        <dbReference type="EMBL" id="ERK46359.1"/>
    </source>
</evidence>
<dbReference type="RefSeq" id="WP_021740325.1">
    <property type="nucleotide sequence ID" value="NZ_KI271179.1"/>
</dbReference>
<feature type="signal peptide" evidence="2">
    <location>
        <begin position="1"/>
        <end position="20"/>
    </location>
</feature>
<dbReference type="PATRIC" id="fig|1256908.3.peg.1656"/>
<proteinExistence type="predicted"/>
<organism evidence="3 4">
    <name type="scientific">Eubacterium ramulus ATCC 29099</name>
    <dbReference type="NCBI Taxonomy" id="1256908"/>
    <lineage>
        <taxon>Bacteria</taxon>
        <taxon>Bacillati</taxon>
        <taxon>Bacillota</taxon>
        <taxon>Clostridia</taxon>
        <taxon>Eubacteriales</taxon>
        <taxon>Eubacteriaceae</taxon>
        <taxon>Eubacterium</taxon>
    </lineage>
</organism>
<dbReference type="Proteomes" id="UP000016608">
    <property type="component" value="Unassembled WGS sequence"/>
</dbReference>
<keyword evidence="4" id="KW-1185">Reference proteome</keyword>
<protein>
    <recommendedName>
        <fullName evidence="5">Lipoprotein</fullName>
    </recommendedName>
</protein>
<evidence type="ECO:0000256" key="1">
    <source>
        <dbReference type="SAM" id="MobiDB-lite"/>
    </source>
</evidence>
<evidence type="ECO:0000256" key="2">
    <source>
        <dbReference type="SAM" id="SignalP"/>
    </source>
</evidence>
<accession>U2PRF5</accession>